<proteinExistence type="predicted"/>
<evidence type="ECO:0000313" key="3">
    <source>
        <dbReference type="Proteomes" id="UP000178082"/>
    </source>
</evidence>
<comment type="caution">
    <text evidence="2">The sequence shown here is derived from an EMBL/GenBank/DDBJ whole genome shotgun (WGS) entry which is preliminary data.</text>
</comment>
<evidence type="ECO:0000256" key="1">
    <source>
        <dbReference type="SAM" id="MobiDB-lite"/>
    </source>
</evidence>
<protein>
    <recommendedName>
        <fullName evidence="4">Lipoprotein</fullName>
    </recommendedName>
</protein>
<dbReference type="Proteomes" id="UP000178082">
    <property type="component" value="Unassembled WGS sequence"/>
</dbReference>
<sequence>MRKIIFVVIIFFLAGCANHIKYIENAEDVSREESSTAGNVISDINGEANNKEKLAYNLELDEIKKSIIAKEKHTVKLEEFTPYQGWRESYEFFLGIGGIPVAIVLNVLDIIPFFGAIPNDWLGEQFSMTMSGLNPFMNMESEKRSEFKEISRSFTKSEKEEVKKVTPLAKKKLQICLNEEMVSEATTDEMGKLKVDMFTILSKQRINEEPRKIVIYLPQEKIDKGVKASCEAPGETSRTEYFKRNLAFSLYDASKYLFYLNGNSALDPSKAAESVLSLSTLGFEEWSMRVEDDIRKQYKGNPEFLAKFSLGLKKGMSRVEETNIVPSEKTDAGKSQEGVAVISPVKEPENKPLPAAETGKSQSQSVPSNP</sequence>
<organism evidence="2 3">
    <name type="scientific">Candidatus Schekmanbacteria bacterium RIFCSPLOWO2_12_FULL_38_15</name>
    <dbReference type="NCBI Taxonomy" id="1817883"/>
    <lineage>
        <taxon>Bacteria</taxon>
        <taxon>Candidatus Schekmaniibacteriota</taxon>
    </lineage>
</organism>
<dbReference type="STRING" id="1817883.A3G31_05060"/>
<accession>A0A1F7SLQ6</accession>
<dbReference type="EMBL" id="MGDI01000016">
    <property type="protein sequence ID" value="OGL54137.1"/>
    <property type="molecule type" value="Genomic_DNA"/>
</dbReference>
<gene>
    <name evidence="2" type="ORF">A3G31_05060</name>
</gene>
<evidence type="ECO:0000313" key="2">
    <source>
        <dbReference type="EMBL" id="OGL54137.1"/>
    </source>
</evidence>
<evidence type="ECO:0008006" key="4">
    <source>
        <dbReference type="Google" id="ProtNLM"/>
    </source>
</evidence>
<dbReference type="PROSITE" id="PS51257">
    <property type="entry name" value="PROKAR_LIPOPROTEIN"/>
    <property type="match status" value="1"/>
</dbReference>
<name>A0A1F7SLQ6_9BACT</name>
<dbReference type="AlphaFoldDB" id="A0A1F7SLQ6"/>
<feature type="region of interest" description="Disordered" evidence="1">
    <location>
        <begin position="324"/>
        <end position="370"/>
    </location>
</feature>
<reference evidence="2 3" key="1">
    <citation type="journal article" date="2016" name="Nat. Commun.">
        <title>Thousands of microbial genomes shed light on interconnected biogeochemical processes in an aquifer system.</title>
        <authorList>
            <person name="Anantharaman K."/>
            <person name="Brown C.T."/>
            <person name="Hug L.A."/>
            <person name="Sharon I."/>
            <person name="Castelle C.J."/>
            <person name="Probst A.J."/>
            <person name="Thomas B.C."/>
            <person name="Singh A."/>
            <person name="Wilkins M.J."/>
            <person name="Karaoz U."/>
            <person name="Brodie E.L."/>
            <person name="Williams K.H."/>
            <person name="Hubbard S.S."/>
            <person name="Banfield J.F."/>
        </authorList>
    </citation>
    <scope>NUCLEOTIDE SEQUENCE [LARGE SCALE GENOMIC DNA]</scope>
</reference>
<feature type="compositionally biased region" description="Polar residues" evidence="1">
    <location>
        <begin position="359"/>
        <end position="370"/>
    </location>
</feature>